<dbReference type="EMBL" id="HBGB01035160">
    <property type="protein sequence ID" value="CAD9065666.1"/>
    <property type="molecule type" value="Transcribed_RNA"/>
</dbReference>
<evidence type="ECO:0008006" key="3">
    <source>
        <dbReference type="Google" id="ProtNLM"/>
    </source>
</evidence>
<accession>A0A7S1K883</accession>
<evidence type="ECO:0000313" key="2">
    <source>
        <dbReference type="EMBL" id="CAD9065666.1"/>
    </source>
</evidence>
<dbReference type="AlphaFoldDB" id="A0A7S1K883"/>
<sequence>MVRFVMMSAVALLVIAAVVSGSPADNVKAAPNVLRSLRDKATQEKSGVSVKADEDLKRPGLRRLGPFGIELPEIEDFGDLVDAAETIKNVAENTPPAHEIEDDYYHSRHTIGIGNKHGHDLGNEGERLGERYGSATGAAVGMAAGAWAGAKRGEKFGREKRPEIGRNIGEAASEVGRQGEVMGRAVEENVTSKIRDAFGFR</sequence>
<proteinExistence type="predicted"/>
<gene>
    <name evidence="2" type="ORF">VBRA1451_LOCUS20737</name>
</gene>
<keyword evidence="1" id="KW-0732">Signal</keyword>
<reference evidence="2" key="1">
    <citation type="submission" date="2021-01" db="EMBL/GenBank/DDBJ databases">
        <authorList>
            <person name="Corre E."/>
            <person name="Pelletier E."/>
            <person name="Niang G."/>
            <person name="Scheremetjew M."/>
            <person name="Finn R."/>
            <person name="Kale V."/>
            <person name="Holt S."/>
            <person name="Cochrane G."/>
            <person name="Meng A."/>
            <person name="Brown T."/>
            <person name="Cohen L."/>
        </authorList>
    </citation>
    <scope>NUCLEOTIDE SEQUENCE</scope>
    <source>
        <strain evidence="2">CCMP3346</strain>
    </source>
</reference>
<feature type="signal peptide" evidence="1">
    <location>
        <begin position="1"/>
        <end position="21"/>
    </location>
</feature>
<feature type="chain" id="PRO_5030574693" description="Glycine zipper domain-containing protein" evidence="1">
    <location>
        <begin position="22"/>
        <end position="201"/>
    </location>
</feature>
<protein>
    <recommendedName>
        <fullName evidence="3">Glycine zipper domain-containing protein</fullName>
    </recommendedName>
</protein>
<name>A0A7S1K883_9ALVE</name>
<evidence type="ECO:0000256" key="1">
    <source>
        <dbReference type="SAM" id="SignalP"/>
    </source>
</evidence>
<organism evidence="2">
    <name type="scientific">Vitrella brassicaformis</name>
    <dbReference type="NCBI Taxonomy" id="1169539"/>
    <lineage>
        <taxon>Eukaryota</taxon>
        <taxon>Sar</taxon>
        <taxon>Alveolata</taxon>
        <taxon>Colpodellida</taxon>
        <taxon>Vitrellaceae</taxon>
        <taxon>Vitrella</taxon>
    </lineage>
</organism>